<sequence length="65" mass="7281">MIIWAYICLAISVIAAWFAYTRPKSTTTLIAKVILYFSLILFFGLMYASFFSSAPPVSNEPNLPV</sequence>
<keyword evidence="1" id="KW-1133">Transmembrane helix</keyword>
<evidence type="ECO:0000313" key="3">
    <source>
        <dbReference type="Proteomes" id="UP000054600"/>
    </source>
</evidence>
<comment type="caution">
    <text evidence="2">The sequence shown here is derived from an EMBL/GenBank/DDBJ whole genome shotgun (WGS) entry which is preliminary data.</text>
</comment>
<accession>A0A0W0Z0B6</accession>
<feature type="transmembrane region" description="Helical" evidence="1">
    <location>
        <begin position="33"/>
        <end position="51"/>
    </location>
</feature>
<dbReference type="Proteomes" id="UP000054600">
    <property type="component" value="Unassembled WGS sequence"/>
</dbReference>
<protein>
    <recommendedName>
        <fullName evidence="4">Transmembrane protein</fullName>
    </recommendedName>
</protein>
<dbReference type="AlphaFoldDB" id="A0A0W0Z0B6"/>
<dbReference type="STRING" id="1122169.Lsha_1050"/>
<reference evidence="2 3" key="1">
    <citation type="submission" date="2015-11" db="EMBL/GenBank/DDBJ databases">
        <title>Genomic analysis of 38 Legionella species identifies large and diverse effector repertoires.</title>
        <authorList>
            <person name="Burstein D."/>
            <person name="Amaro F."/>
            <person name="Zusman T."/>
            <person name="Lifshitz Z."/>
            <person name="Cohen O."/>
            <person name="Gilbert J.A."/>
            <person name="Pupko T."/>
            <person name="Shuman H.A."/>
            <person name="Segal G."/>
        </authorList>
    </citation>
    <scope>NUCLEOTIDE SEQUENCE [LARGE SCALE GENOMIC DNA]</scope>
    <source>
        <strain evidence="2 3">ATCC 49655</strain>
    </source>
</reference>
<keyword evidence="1" id="KW-0472">Membrane</keyword>
<keyword evidence="3" id="KW-1185">Reference proteome</keyword>
<name>A0A0W0Z0B6_9GAMM</name>
<proteinExistence type="predicted"/>
<keyword evidence="1" id="KW-0812">Transmembrane</keyword>
<evidence type="ECO:0000313" key="2">
    <source>
        <dbReference type="EMBL" id="KTD62350.1"/>
    </source>
</evidence>
<dbReference type="PATRIC" id="fig|1122169.6.peg.1212"/>
<dbReference type="EMBL" id="LNYW01000033">
    <property type="protein sequence ID" value="KTD62350.1"/>
    <property type="molecule type" value="Genomic_DNA"/>
</dbReference>
<evidence type="ECO:0000256" key="1">
    <source>
        <dbReference type="SAM" id="Phobius"/>
    </source>
</evidence>
<evidence type="ECO:0008006" key="4">
    <source>
        <dbReference type="Google" id="ProtNLM"/>
    </source>
</evidence>
<gene>
    <name evidence="2" type="ORF">Lsha_1050</name>
</gene>
<organism evidence="2 3">
    <name type="scientific">Legionella shakespearei DSM 23087</name>
    <dbReference type="NCBI Taxonomy" id="1122169"/>
    <lineage>
        <taxon>Bacteria</taxon>
        <taxon>Pseudomonadati</taxon>
        <taxon>Pseudomonadota</taxon>
        <taxon>Gammaproteobacteria</taxon>
        <taxon>Legionellales</taxon>
        <taxon>Legionellaceae</taxon>
        <taxon>Legionella</taxon>
    </lineage>
</organism>